<dbReference type="OrthoDB" id="273452at2759"/>
<dbReference type="PANTHER" id="PTHR12482:SF11">
    <property type="entry name" value="LIPASE YOR059C ISOFORM X1"/>
    <property type="match status" value="1"/>
</dbReference>
<dbReference type="PANTHER" id="PTHR12482">
    <property type="entry name" value="LIPASE ROG1-RELATED-RELATED"/>
    <property type="match status" value="1"/>
</dbReference>
<dbReference type="Proteomes" id="UP000232323">
    <property type="component" value="Unassembled WGS sequence"/>
</dbReference>
<evidence type="ECO:0000313" key="3">
    <source>
        <dbReference type="Proteomes" id="UP000232323"/>
    </source>
</evidence>
<dbReference type="AlphaFoldDB" id="A0A250XI49"/>
<organism evidence="2 3">
    <name type="scientific">Chlamydomonas eustigma</name>
    <dbReference type="NCBI Taxonomy" id="1157962"/>
    <lineage>
        <taxon>Eukaryota</taxon>
        <taxon>Viridiplantae</taxon>
        <taxon>Chlorophyta</taxon>
        <taxon>core chlorophytes</taxon>
        <taxon>Chlorophyceae</taxon>
        <taxon>CS clade</taxon>
        <taxon>Chlamydomonadales</taxon>
        <taxon>Chlamydomonadaceae</taxon>
        <taxon>Chlamydomonas</taxon>
    </lineage>
</organism>
<sequence>MFYMRCKTFFQHRHALLATSFTKTYATACQNKMKRMTWRPASNQFNIGKESFQQHSAQTSSHVVFLVSGLFGSPRDWEKMREVLQEMQDKEILVHVSQANQLHRTFDGIDVCGSRLADEMKEVISQHPNLKRISLVGHSMGGLMLRYAAAILYDPTSRKICALQPAHFISISTPHLGCLASRETQVPFIRWTGPFSSLLDYISAPTASLLFSRTGSQFFLADSASTTSSHSTTPLLFQMSEDNEETGLHFFSALESFKSRTAYANTGWDHLVSWANSSLRFRHELPKDIPQVDQEVLIIHDDISTAFQSTVSKPSTEEHQSYQQEKYQVSLSKGEDASPAEHSGMVHKILSRLQKLPWRRVDVVFQDSPILAITAHNHIQARYHWISGGGVKVAQHLAEQLLLLDKYQAGVEKQQPT</sequence>
<accession>A0A250XI49</accession>
<gene>
    <name evidence="2" type="ORF">CEUSTIGMA_g10191.t1</name>
</gene>
<reference evidence="2 3" key="1">
    <citation type="submission" date="2017-08" db="EMBL/GenBank/DDBJ databases">
        <title>Acidophilic green algal genome provides insights into adaptation to an acidic environment.</title>
        <authorList>
            <person name="Hirooka S."/>
            <person name="Hirose Y."/>
            <person name="Kanesaki Y."/>
            <person name="Higuchi S."/>
            <person name="Fujiwara T."/>
            <person name="Onuma R."/>
            <person name="Era A."/>
            <person name="Ohbayashi R."/>
            <person name="Uzuka A."/>
            <person name="Nozaki H."/>
            <person name="Yoshikawa H."/>
            <person name="Miyagishima S.Y."/>
        </authorList>
    </citation>
    <scope>NUCLEOTIDE SEQUENCE [LARGE SCALE GENOMIC DNA]</scope>
    <source>
        <strain evidence="2 3">NIES-2499</strain>
    </source>
</reference>
<evidence type="ECO:0000259" key="1">
    <source>
        <dbReference type="Pfam" id="PF05057"/>
    </source>
</evidence>
<dbReference type="InterPro" id="IPR007751">
    <property type="entry name" value="DUF676_lipase-like"/>
</dbReference>
<keyword evidence="3" id="KW-1185">Reference proteome</keyword>
<dbReference type="InterPro" id="IPR029058">
    <property type="entry name" value="AB_hydrolase_fold"/>
</dbReference>
<dbReference type="SUPFAM" id="SSF53474">
    <property type="entry name" value="alpha/beta-Hydrolases"/>
    <property type="match status" value="1"/>
</dbReference>
<comment type="caution">
    <text evidence="2">The sequence shown here is derived from an EMBL/GenBank/DDBJ whole genome shotgun (WGS) entry which is preliminary data.</text>
</comment>
<dbReference type="EMBL" id="BEGY01000085">
    <property type="protein sequence ID" value="GAX82765.1"/>
    <property type="molecule type" value="Genomic_DNA"/>
</dbReference>
<dbReference type="InterPro" id="IPR044294">
    <property type="entry name" value="Lipase-like"/>
</dbReference>
<dbReference type="Gene3D" id="3.40.50.1820">
    <property type="entry name" value="alpha/beta hydrolase"/>
    <property type="match status" value="1"/>
</dbReference>
<dbReference type="Pfam" id="PF05057">
    <property type="entry name" value="DUF676"/>
    <property type="match status" value="1"/>
</dbReference>
<feature type="domain" description="DUF676" evidence="1">
    <location>
        <begin position="59"/>
        <end position="274"/>
    </location>
</feature>
<protein>
    <recommendedName>
        <fullName evidence="1">DUF676 domain-containing protein</fullName>
    </recommendedName>
</protein>
<proteinExistence type="predicted"/>
<evidence type="ECO:0000313" key="2">
    <source>
        <dbReference type="EMBL" id="GAX82765.1"/>
    </source>
</evidence>
<name>A0A250XI49_9CHLO</name>